<gene>
    <name evidence="5" type="ORF">LAFE_0H02828G</name>
</gene>
<dbReference type="PANTHER" id="PTHR31913:SF0">
    <property type="entry name" value="VACUOLAR IMPORT AND DEGRADATION PROTEIN 27"/>
    <property type="match status" value="1"/>
</dbReference>
<dbReference type="InterPro" id="IPR013863">
    <property type="entry name" value="VID27_C"/>
</dbReference>
<dbReference type="PANTHER" id="PTHR31913">
    <property type="entry name" value="VACUOLAR IMPORT AND DEGRADATION PROTEIN 27"/>
    <property type="match status" value="1"/>
</dbReference>
<dbReference type="Gene3D" id="2.130.10.10">
    <property type="entry name" value="YVTN repeat-like/Quinoprotein amine dehydrogenase"/>
    <property type="match status" value="1"/>
</dbReference>
<dbReference type="InterPro" id="IPR015943">
    <property type="entry name" value="WD40/YVTN_repeat-like_dom_sf"/>
</dbReference>
<feature type="compositionally biased region" description="Basic and acidic residues" evidence="1">
    <location>
        <begin position="423"/>
        <end position="434"/>
    </location>
</feature>
<dbReference type="Pfam" id="PF17747">
    <property type="entry name" value="VID27_PH"/>
    <property type="match status" value="1"/>
</dbReference>
<dbReference type="GO" id="GO:0005634">
    <property type="term" value="C:nucleus"/>
    <property type="evidence" value="ECO:0007669"/>
    <property type="project" value="TreeGrafter"/>
</dbReference>
<feature type="region of interest" description="Disordered" evidence="1">
    <location>
        <begin position="390"/>
        <end position="436"/>
    </location>
</feature>
<dbReference type="OMA" id="RLNETKW"/>
<organism evidence="5 6">
    <name type="scientific">Lachancea fermentati</name>
    <name type="common">Zygosaccharomyces fermentati</name>
    <dbReference type="NCBI Taxonomy" id="4955"/>
    <lineage>
        <taxon>Eukaryota</taxon>
        <taxon>Fungi</taxon>
        <taxon>Dikarya</taxon>
        <taxon>Ascomycota</taxon>
        <taxon>Saccharomycotina</taxon>
        <taxon>Saccharomycetes</taxon>
        <taxon>Saccharomycetales</taxon>
        <taxon>Saccharomycetaceae</taxon>
        <taxon>Lachancea</taxon>
    </lineage>
</organism>
<feature type="domain" description="Vid27 PH-like" evidence="3">
    <location>
        <begin position="252"/>
        <end position="356"/>
    </location>
</feature>
<feature type="compositionally biased region" description="Acidic residues" evidence="1">
    <location>
        <begin position="393"/>
        <end position="413"/>
    </location>
</feature>
<dbReference type="InterPro" id="IPR040768">
    <property type="entry name" value="Vid27_PH"/>
</dbReference>
<dbReference type="OrthoDB" id="10251113at2759"/>
<evidence type="ECO:0000259" key="3">
    <source>
        <dbReference type="Pfam" id="PF17747"/>
    </source>
</evidence>
<evidence type="ECO:0000256" key="1">
    <source>
        <dbReference type="SAM" id="MobiDB-lite"/>
    </source>
</evidence>
<keyword evidence="6" id="KW-1185">Reference proteome</keyword>
<feature type="region of interest" description="Disordered" evidence="1">
    <location>
        <begin position="214"/>
        <end position="248"/>
    </location>
</feature>
<name>A0A1G4MJN2_LACFM</name>
<feature type="compositionally biased region" description="Acidic residues" evidence="1">
    <location>
        <begin position="216"/>
        <end position="229"/>
    </location>
</feature>
<sequence>MNIIKKIMDSGSKKELMSIAAGQFFLSRPKTSPKATLECLYNDATLVIRESGPHVYDLVVQKDVDDTELASGDASEDFEDDELSVLSTQSKKDEEWSFTLNEALRFHKRWNEQGEVAFVWKNIKGDPGEKFQFVVNPEIRLSDVEQFLQAVYRCEYEFKYKKSANGALKEDLKQFEFSHHLDDSAIFSDEDEELTDVQKLGDKFDLLKVEQKNSDLDDDSNDEFEDAQEDVITSSNSPRDPKKPTKLTKGESIYQDHADIYIYDCTEESFAIQDTDAKVVVCDFGKFEFWLSIESNLVTLGTDVSPDINPLFDTDSQAFIFNYSFENITLSYMLKFRTQHAFSKFQSLWSKLIWESLNKQKWSTISQGEQEYVICSNKAVEKELTDFLHAEQDGDSSDSSSSEEESDDDEQENDASFSDVGSFDEKTAEKEYKDSTTLGGNKSLTVSYRNDRAFVVRGNKVGVFKADDENDEVTFVTAINNVSDLKGKSFNPENPMLYTEDRAMIIQDENDKSRVYKMDLERGQVVEEWSAGNKEILRYGPTKKFDQLTSEQTFLGISDKSVFKVDPRIGGANKLVNDENKDYATKYKFSSLGSTENGHVAIGSEKGEIRLYDRLGIRAKTLIPALGEPINHICASADGKWLLATCNTSLLLIDLVIKEGKNAGHTGFLKSFSKQEMPKIYILRIHPKTASYMKTSTKQAIKFTKAYFNTGINKKEQTIVTSTGPFAITWSLKKIVKGDKTPYLIKKYNSPIMEDNFRYGSDRKVILALKDNVTMARKNKFKEPSKEFSSHKDWQSFLDMSGDVIKKFE</sequence>
<dbReference type="SUPFAM" id="SSF69322">
    <property type="entry name" value="Tricorn protease domain 2"/>
    <property type="match status" value="1"/>
</dbReference>
<dbReference type="Pfam" id="PF17748">
    <property type="entry name" value="VID27_N"/>
    <property type="match status" value="1"/>
</dbReference>
<evidence type="ECO:0000259" key="4">
    <source>
        <dbReference type="Pfam" id="PF17748"/>
    </source>
</evidence>
<protein>
    <submittedName>
        <fullName evidence="5">LAFE_0H02828g1_1</fullName>
    </submittedName>
</protein>
<proteinExistence type="predicted"/>
<dbReference type="Pfam" id="PF08553">
    <property type="entry name" value="VID27"/>
    <property type="match status" value="1"/>
</dbReference>
<reference evidence="5 6" key="1">
    <citation type="submission" date="2016-03" db="EMBL/GenBank/DDBJ databases">
        <authorList>
            <person name="Devillers H."/>
        </authorList>
    </citation>
    <scope>NUCLEOTIDE SEQUENCE [LARGE SCALE GENOMIC DNA]</scope>
    <source>
        <strain evidence="5">CBS 6772</strain>
    </source>
</reference>
<feature type="domain" description="Vacuolar import/degradation Vid27 C-terminal" evidence="2">
    <location>
        <begin position="441"/>
        <end position="788"/>
    </location>
</feature>
<dbReference type="EMBL" id="LT598491">
    <property type="protein sequence ID" value="SCW03959.1"/>
    <property type="molecule type" value="Genomic_DNA"/>
</dbReference>
<dbReference type="InterPro" id="IPR040458">
    <property type="entry name" value="Vid27"/>
</dbReference>
<dbReference type="GO" id="GO:0005737">
    <property type="term" value="C:cytoplasm"/>
    <property type="evidence" value="ECO:0007669"/>
    <property type="project" value="TreeGrafter"/>
</dbReference>
<evidence type="ECO:0000259" key="2">
    <source>
        <dbReference type="Pfam" id="PF08553"/>
    </source>
</evidence>
<evidence type="ECO:0000313" key="5">
    <source>
        <dbReference type="EMBL" id="SCW03959.1"/>
    </source>
</evidence>
<dbReference type="InterPro" id="IPR040979">
    <property type="entry name" value="Vid27_N"/>
</dbReference>
<accession>A0A1G4MJN2</accession>
<dbReference type="Proteomes" id="UP000190831">
    <property type="component" value="Chromosome H"/>
</dbReference>
<evidence type="ECO:0000313" key="6">
    <source>
        <dbReference type="Proteomes" id="UP000190831"/>
    </source>
</evidence>
<dbReference type="AlphaFoldDB" id="A0A1G4MJN2"/>
<feature type="domain" description="Vid27 N-terminal" evidence="4">
    <location>
        <begin position="1"/>
        <end position="176"/>
    </location>
</feature>